<evidence type="ECO:0000313" key="11">
    <source>
        <dbReference type="EMBL" id="KXI11902.1"/>
    </source>
</evidence>
<evidence type="ECO:0000313" key="13">
    <source>
        <dbReference type="Proteomes" id="UP000070326"/>
    </source>
</evidence>
<proteinExistence type="predicted"/>
<accession>A0A135YR55</accession>
<dbReference type="AlphaFoldDB" id="A0A135YR55"/>
<gene>
    <name evidence="12" type="primary">nadA</name>
    <name evidence="11" type="ORF">HMPREF3195_01135</name>
    <name evidence="12" type="ORF">NCTC11460_01955</name>
</gene>
<dbReference type="InterPro" id="IPR003473">
    <property type="entry name" value="NadA"/>
</dbReference>
<comment type="pathway">
    <text evidence="2">Cofactor biosynthesis; NAD(+) biosynthesis; quinolinate from iminoaspartate: step 1/1.</text>
</comment>
<evidence type="ECO:0000256" key="2">
    <source>
        <dbReference type="ARBA" id="ARBA00005065"/>
    </source>
</evidence>
<keyword evidence="7" id="KW-0479">Metal-binding</keyword>
<dbReference type="UniPathway" id="UPA00253">
    <property type="reaction ID" value="UER00327"/>
</dbReference>
<keyword evidence="6 12" id="KW-0808">Transferase</keyword>
<dbReference type="STRING" id="1261.HMPREF3195_01135"/>
<dbReference type="eggNOG" id="COG0379">
    <property type="taxonomic scope" value="Bacteria"/>
</dbReference>
<dbReference type="PANTHER" id="PTHR30573">
    <property type="entry name" value="QUINOLINATE SYNTHETASE A"/>
    <property type="match status" value="1"/>
</dbReference>
<dbReference type="Gene3D" id="3.40.50.10800">
    <property type="entry name" value="NadA-like"/>
    <property type="match status" value="3"/>
</dbReference>
<dbReference type="RefSeq" id="WP_002846493.1">
    <property type="nucleotide sequence ID" value="NZ_CAMPYD010000003.1"/>
</dbReference>
<dbReference type="Pfam" id="PF02445">
    <property type="entry name" value="NadA"/>
    <property type="match status" value="1"/>
</dbReference>
<keyword evidence="8" id="KW-0408">Iron</keyword>
<dbReference type="Proteomes" id="UP000255101">
    <property type="component" value="Unassembled WGS sequence"/>
</dbReference>
<organism evidence="11 13">
    <name type="scientific">Peptostreptococcus anaerobius</name>
    <dbReference type="NCBI Taxonomy" id="1261"/>
    <lineage>
        <taxon>Bacteria</taxon>
        <taxon>Bacillati</taxon>
        <taxon>Bacillota</taxon>
        <taxon>Clostridia</taxon>
        <taxon>Peptostreptococcales</taxon>
        <taxon>Peptostreptococcaceae</taxon>
        <taxon>Peptostreptococcus</taxon>
    </lineage>
</organism>
<dbReference type="InterPro" id="IPR036094">
    <property type="entry name" value="NadA_sf"/>
</dbReference>
<dbReference type="EC" id="2.5.1.72" evidence="3 10"/>
<reference evidence="11 13" key="1">
    <citation type="submission" date="2016-02" db="EMBL/GenBank/DDBJ databases">
        <authorList>
            <person name="Wen L."/>
            <person name="He K."/>
            <person name="Yang H."/>
        </authorList>
    </citation>
    <scope>NUCLEOTIDE SEQUENCE [LARGE SCALE GENOMIC DNA]</scope>
    <source>
        <strain evidence="11 13">MJR8628A</strain>
    </source>
</reference>
<evidence type="ECO:0000256" key="4">
    <source>
        <dbReference type="ARBA" id="ARBA00022485"/>
    </source>
</evidence>
<sequence>MTESGVNILGDSKALVTEIERLKKEKDVLILAHYYTRGEVQEIADVVGDSFQLAKMAQESTNKIICFCGVSFMGESAKILNPDKKVLIPAPSAGCPMADMVDYDQIAGLKEKYEDLAIVSYINTNADVKRLADVCVTSSNAMKIVSNLPNENIYFMPDMNLGNYIKNQVKGKNFILHEGYCKYHHHVDIKEVKDLKEKYGYDVLAHPECRESVVEEADIVGSTKALLEYVAATKKKGYIVCTESGILHQMKKVSPESEFIIPSSMNDCRDMKKIDLESLYLTLRDETGEVILDERLIKDAKAPLIKMMEMS</sequence>
<dbReference type="GO" id="GO:0034628">
    <property type="term" value="P:'de novo' NAD+ biosynthetic process from L-aspartate"/>
    <property type="evidence" value="ECO:0007669"/>
    <property type="project" value="TreeGrafter"/>
</dbReference>
<dbReference type="GO" id="GO:0051539">
    <property type="term" value="F:4 iron, 4 sulfur cluster binding"/>
    <property type="evidence" value="ECO:0007669"/>
    <property type="project" value="UniProtKB-KW"/>
</dbReference>
<evidence type="ECO:0000256" key="3">
    <source>
        <dbReference type="ARBA" id="ARBA00012669"/>
    </source>
</evidence>
<evidence type="ECO:0000256" key="10">
    <source>
        <dbReference type="NCBIfam" id="TIGR00550"/>
    </source>
</evidence>
<dbReference type="SUPFAM" id="SSF142754">
    <property type="entry name" value="NadA-like"/>
    <property type="match status" value="1"/>
</dbReference>
<evidence type="ECO:0000256" key="7">
    <source>
        <dbReference type="ARBA" id="ARBA00022723"/>
    </source>
</evidence>
<keyword evidence="4" id="KW-0004">4Fe-4S</keyword>
<dbReference type="NCBIfam" id="TIGR00550">
    <property type="entry name" value="nadA"/>
    <property type="match status" value="1"/>
</dbReference>
<dbReference type="PANTHER" id="PTHR30573:SF0">
    <property type="entry name" value="QUINOLINATE SYNTHASE, CHLOROPLASTIC"/>
    <property type="match status" value="1"/>
</dbReference>
<dbReference type="GO" id="GO:0046872">
    <property type="term" value="F:metal ion binding"/>
    <property type="evidence" value="ECO:0007669"/>
    <property type="project" value="UniProtKB-KW"/>
</dbReference>
<evidence type="ECO:0000313" key="14">
    <source>
        <dbReference type="Proteomes" id="UP000255101"/>
    </source>
</evidence>
<keyword evidence="5" id="KW-0662">Pyridine nucleotide biosynthesis</keyword>
<protein>
    <recommendedName>
        <fullName evidence="3 10">Quinolinate synthase</fullName>
        <ecNumber evidence="3 10">2.5.1.72</ecNumber>
    </recommendedName>
</protein>
<comment type="cofactor">
    <cofactor evidence="1">
        <name>[4Fe-4S] cluster</name>
        <dbReference type="ChEBI" id="CHEBI:49883"/>
    </cofactor>
</comment>
<dbReference type="Proteomes" id="UP000070326">
    <property type="component" value="Unassembled WGS sequence"/>
</dbReference>
<dbReference type="GO" id="GO:0008987">
    <property type="term" value="F:quinolinate synthetase A activity"/>
    <property type="evidence" value="ECO:0007669"/>
    <property type="project" value="UniProtKB-UniRule"/>
</dbReference>
<evidence type="ECO:0000256" key="8">
    <source>
        <dbReference type="ARBA" id="ARBA00023004"/>
    </source>
</evidence>
<evidence type="ECO:0000256" key="5">
    <source>
        <dbReference type="ARBA" id="ARBA00022642"/>
    </source>
</evidence>
<dbReference type="PATRIC" id="fig|1261.5.peg.1136"/>
<evidence type="ECO:0000256" key="6">
    <source>
        <dbReference type="ARBA" id="ARBA00022679"/>
    </source>
</evidence>
<dbReference type="EMBL" id="LSQZ01000061">
    <property type="protein sequence ID" value="KXI11902.1"/>
    <property type="molecule type" value="Genomic_DNA"/>
</dbReference>
<dbReference type="GO" id="GO:0005829">
    <property type="term" value="C:cytosol"/>
    <property type="evidence" value="ECO:0007669"/>
    <property type="project" value="TreeGrafter"/>
</dbReference>
<reference evidence="12 14" key="2">
    <citation type="submission" date="2018-06" db="EMBL/GenBank/DDBJ databases">
        <authorList>
            <consortium name="Pathogen Informatics"/>
            <person name="Doyle S."/>
        </authorList>
    </citation>
    <scope>NUCLEOTIDE SEQUENCE [LARGE SCALE GENOMIC DNA]</scope>
    <source>
        <strain evidence="12 14">NCTC11460</strain>
    </source>
</reference>
<name>A0A135YR55_9FIRM</name>
<evidence type="ECO:0000313" key="12">
    <source>
        <dbReference type="EMBL" id="SUB61961.1"/>
    </source>
</evidence>
<evidence type="ECO:0000256" key="1">
    <source>
        <dbReference type="ARBA" id="ARBA00001966"/>
    </source>
</evidence>
<dbReference type="EMBL" id="UGTB01000004">
    <property type="protein sequence ID" value="SUB61961.1"/>
    <property type="molecule type" value="Genomic_DNA"/>
</dbReference>
<dbReference type="NCBIfam" id="NF006878">
    <property type="entry name" value="PRK09375.1-2"/>
    <property type="match status" value="1"/>
</dbReference>
<evidence type="ECO:0000256" key="9">
    <source>
        <dbReference type="ARBA" id="ARBA00023014"/>
    </source>
</evidence>
<keyword evidence="9" id="KW-0411">Iron-sulfur</keyword>